<gene>
    <name evidence="1" type="ORF">GCM10011416_00800</name>
</gene>
<dbReference type="InterPro" id="IPR058060">
    <property type="entry name" value="HYC_CC_PP"/>
</dbReference>
<dbReference type="EMBL" id="BMJW01000001">
    <property type="protein sequence ID" value="GGG88392.1"/>
    <property type="molecule type" value="Genomic_DNA"/>
</dbReference>
<keyword evidence="2" id="KW-1185">Reference proteome</keyword>
<dbReference type="Proteomes" id="UP000633278">
    <property type="component" value="Unassembled WGS sequence"/>
</dbReference>
<dbReference type="RefSeq" id="WP_188597294.1">
    <property type="nucleotide sequence ID" value="NZ_BMJW01000001.1"/>
</dbReference>
<accession>A0A917HTF2</accession>
<sequence length="139" mass="15448">MLKGLVKNMVSMGLALLVLFSTLSFTINEHYCGDELQDVAWFVKADTCMMGMDTAMPQGVCATVKDSCCTDVVQIVQGQDDLQASFSQFTLEQQDFVAAFFLSYIAAFKLEAKDPILTTAYRPPLLVRDIQLLDDVFLI</sequence>
<reference evidence="1" key="1">
    <citation type="journal article" date="2014" name="Int. J. Syst. Evol. Microbiol.">
        <title>Complete genome sequence of Corynebacterium casei LMG S-19264T (=DSM 44701T), isolated from a smear-ripened cheese.</title>
        <authorList>
            <consortium name="US DOE Joint Genome Institute (JGI-PGF)"/>
            <person name="Walter F."/>
            <person name="Albersmeier A."/>
            <person name="Kalinowski J."/>
            <person name="Ruckert C."/>
        </authorList>
    </citation>
    <scope>NUCLEOTIDE SEQUENCE</scope>
    <source>
        <strain evidence="1">CGMCC 1.15763</strain>
    </source>
</reference>
<dbReference type="NCBIfam" id="NF047658">
    <property type="entry name" value="HYC_CC_PP"/>
    <property type="match status" value="1"/>
</dbReference>
<organism evidence="1 2">
    <name type="scientific">Polaribacter pacificus</name>
    <dbReference type="NCBI Taxonomy" id="1775173"/>
    <lineage>
        <taxon>Bacteria</taxon>
        <taxon>Pseudomonadati</taxon>
        <taxon>Bacteroidota</taxon>
        <taxon>Flavobacteriia</taxon>
        <taxon>Flavobacteriales</taxon>
        <taxon>Flavobacteriaceae</taxon>
    </lineage>
</organism>
<name>A0A917HTF2_9FLAO</name>
<dbReference type="AlphaFoldDB" id="A0A917HTF2"/>
<dbReference type="Pfam" id="PF26622">
    <property type="entry name" value="DUF8199"/>
    <property type="match status" value="1"/>
</dbReference>
<evidence type="ECO:0000313" key="1">
    <source>
        <dbReference type="EMBL" id="GGG88392.1"/>
    </source>
</evidence>
<evidence type="ECO:0000313" key="2">
    <source>
        <dbReference type="Proteomes" id="UP000633278"/>
    </source>
</evidence>
<dbReference type="InterPro" id="IPR058512">
    <property type="entry name" value="DUF8199"/>
</dbReference>
<proteinExistence type="predicted"/>
<reference evidence="1" key="2">
    <citation type="submission" date="2020-09" db="EMBL/GenBank/DDBJ databases">
        <authorList>
            <person name="Sun Q."/>
            <person name="Zhou Y."/>
        </authorList>
    </citation>
    <scope>NUCLEOTIDE SEQUENCE</scope>
    <source>
        <strain evidence="1">CGMCC 1.15763</strain>
    </source>
</reference>
<comment type="caution">
    <text evidence="1">The sequence shown here is derived from an EMBL/GenBank/DDBJ whole genome shotgun (WGS) entry which is preliminary data.</text>
</comment>
<protein>
    <submittedName>
        <fullName evidence="1">Uncharacterized protein</fullName>
    </submittedName>
</protein>